<dbReference type="VEuPathDB" id="TrichDB:TVAG_291030"/>
<dbReference type="RefSeq" id="XP_001313326.1">
    <property type="nucleotide sequence ID" value="XM_001313325.1"/>
</dbReference>
<dbReference type="InParanoid" id="A2F3Y1"/>
<name>A2F3Y1_TRIV3</name>
<dbReference type="VEuPathDB" id="TrichDB:TVAGG3_0307640"/>
<dbReference type="EMBL" id="DS113603">
    <property type="protein sequence ID" value="EAY00397.1"/>
    <property type="molecule type" value="Genomic_DNA"/>
</dbReference>
<reference evidence="1" key="1">
    <citation type="submission" date="2006-10" db="EMBL/GenBank/DDBJ databases">
        <authorList>
            <person name="Amadeo P."/>
            <person name="Zhao Q."/>
            <person name="Wortman J."/>
            <person name="Fraser-Liggett C."/>
            <person name="Carlton J."/>
        </authorList>
    </citation>
    <scope>NUCLEOTIDE SEQUENCE</scope>
    <source>
        <strain evidence="1">G3</strain>
    </source>
</reference>
<dbReference type="Proteomes" id="UP000001542">
    <property type="component" value="Unassembled WGS sequence"/>
</dbReference>
<dbReference type="KEGG" id="tva:4758217"/>
<dbReference type="SMR" id="A2F3Y1"/>
<sequence length="406" mass="47245">MTLLELNDQTLYRINNYQTQDKAMIIINGIEYQLNKAFAVAISQKFFSQYLLDSDISQIEINLDIKSTGTYNALADILQYKRTEVQFNETVLRDLFHVGIALEIQELVDTYKMYIIENKKLDQFNCIELLDIYFDISLEDKIIECIDFISSNFYLINQSQLKSISEKIGIEVLKRIFSNNKLMCIDEDSVANFIISLVKENNDFFPLIQNIRFELCSEAIFNEIQEFCNQYNYQYIVKYLCDSIMKARKPNNYSKISYQSNFFQTGNVEMSASSIGKGSIYSINNNSNNELFCTENIPNSWIEWKLKQGYAIQPLEYIIRSTPPGNYNLRLQLWRVEGTTIYGETKILHEVYSSQCKAGEIRKFIVKSDDKFVSFKLIQFGKNIGGADILETNVFDFPGNIYYISK</sequence>
<evidence type="ECO:0000313" key="2">
    <source>
        <dbReference type="Proteomes" id="UP000001542"/>
    </source>
</evidence>
<accession>A2F3Y1</accession>
<keyword evidence="2" id="KW-1185">Reference proteome</keyword>
<evidence type="ECO:0000313" key="1">
    <source>
        <dbReference type="EMBL" id="EAY00397.1"/>
    </source>
</evidence>
<proteinExistence type="predicted"/>
<reference evidence="1" key="2">
    <citation type="journal article" date="2007" name="Science">
        <title>Draft genome sequence of the sexually transmitted pathogen Trichomonas vaginalis.</title>
        <authorList>
            <person name="Carlton J.M."/>
            <person name="Hirt R.P."/>
            <person name="Silva J.C."/>
            <person name="Delcher A.L."/>
            <person name="Schatz M."/>
            <person name="Zhao Q."/>
            <person name="Wortman J.R."/>
            <person name="Bidwell S.L."/>
            <person name="Alsmark U.C.M."/>
            <person name="Besteiro S."/>
            <person name="Sicheritz-Ponten T."/>
            <person name="Noel C.J."/>
            <person name="Dacks J.B."/>
            <person name="Foster P.G."/>
            <person name="Simillion C."/>
            <person name="Van de Peer Y."/>
            <person name="Miranda-Saavedra D."/>
            <person name="Barton G.J."/>
            <person name="Westrop G.D."/>
            <person name="Mueller S."/>
            <person name="Dessi D."/>
            <person name="Fiori P.L."/>
            <person name="Ren Q."/>
            <person name="Paulsen I."/>
            <person name="Zhang H."/>
            <person name="Bastida-Corcuera F.D."/>
            <person name="Simoes-Barbosa A."/>
            <person name="Brown M.T."/>
            <person name="Hayes R.D."/>
            <person name="Mukherjee M."/>
            <person name="Okumura C.Y."/>
            <person name="Schneider R."/>
            <person name="Smith A.J."/>
            <person name="Vanacova S."/>
            <person name="Villalvazo M."/>
            <person name="Haas B.J."/>
            <person name="Pertea M."/>
            <person name="Feldblyum T.V."/>
            <person name="Utterback T.R."/>
            <person name="Shu C.L."/>
            <person name="Osoegawa K."/>
            <person name="de Jong P.J."/>
            <person name="Hrdy I."/>
            <person name="Horvathova L."/>
            <person name="Zubacova Z."/>
            <person name="Dolezal P."/>
            <person name="Malik S.B."/>
            <person name="Logsdon J.M. Jr."/>
            <person name="Henze K."/>
            <person name="Gupta A."/>
            <person name="Wang C.C."/>
            <person name="Dunne R.L."/>
            <person name="Upcroft J.A."/>
            <person name="Upcroft P."/>
            <person name="White O."/>
            <person name="Salzberg S.L."/>
            <person name="Tang P."/>
            <person name="Chiu C.-H."/>
            <person name="Lee Y.-S."/>
            <person name="Embley T.M."/>
            <person name="Coombs G.H."/>
            <person name="Mottram J.C."/>
            <person name="Tachezy J."/>
            <person name="Fraser-Liggett C.M."/>
            <person name="Johnson P.J."/>
        </authorList>
    </citation>
    <scope>NUCLEOTIDE SEQUENCE [LARGE SCALE GENOMIC DNA]</scope>
    <source>
        <strain evidence="1">G3</strain>
    </source>
</reference>
<protein>
    <recommendedName>
        <fullName evidence="3">BTB domain-containing protein</fullName>
    </recommendedName>
</protein>
<dbReference type="AlphaFoldDB" id="A2F3Y1"/>
<organism evidence="1 2">
    <name type="scientific">Trichomonas vaginalis (strain ATCC PRA-98 / G3)</name>
    <dbReference type="NCBI Taxonomy" id="412133"/>
    <lineage>
        <taxon>Eukaryota</taxon>
        <taxon>Metamonada</taxon>
        <taxon>Parabasalia</taxon>
        <taxon>Trichomonadida</taxon>
        <taxon>Trichomonadidae</taxon>
        <taxon>Trichomonas</taxon>
    </lineage>
</organism>
<gene>
    <name evidence="1" type="ORF">TVAG_291030</name>
</gene>
<evidence type="ECO:0008006" key="3">
    <source>
        <dbReference type="Google" id="ProtNLM"/>
    </source>
</evidence>